<dbReference type="PATRIC" id="fig|909613.9.peg.3616"/>
<protein>
    <recommendedName>
        <fullName evidence="1">DUF4166 domain-containing protein</fullName>
    </recommendedName>
</protein>
<evidence type="ECO:0000313" key="2">
    <source>
        <dbReference type="EMBL" id="EWC61044.1"/>
    </source>
</evidence>
<dbReference type="InterPro" id="IPR025311">
    <property type="entry name" value="DUF4166"/>
</dbReference>
<evidence type="ECO:0000313" key="3">
    <source>
        <dbReference type="Proteomes" id="UP000019277"/>
    </source>
</evidence>
<feature type="domain" description="DUF4166" evidence="1">
    <location>
        <begin position="16"/>
        <end position="201"/>
    </location>
</feature>
<dbReference type="eggNOG" id="ENOG502ZG4P">
    <property type="taxonomic scope" value="Bacteria"/>
</dbReference>
<gene>
    <name evidence="2" type="ORF">UO65_3615</name>
</gene>
<evidence type="ECO:0000259" key="1">
    <source>
        <dbReference type="Pfam" id="PF13761"/>
    </source>
</evidence>
<proteinExistence type="predicted"/>
<comment type="caution">
    <text evidence="2">The sequence shown here is derived from an EMBL/GenBank/DDBJ whole genome shotgun (WGS) entry which is preliminary data.</text>
</comment>
<name>W7J4I4_9PSEU</name>
<keyword evidence="3" id="KW-1185">Reference proteome</keyword>
<dbReference type="EMBL" id="AYXG01000131">
    <property type="protein sequence ID" value="EWC61044.1"/>
    <property type="molecule type" value="Genomic_DNA"/>
</dbReference>
<dbReference type="OrthoDB" id="2448833at2"/>
<accession>W7J4I4</accession>
<dbReference type="AlphaFoldDB" id="W7J4I4"/>
<dbReference type="Proteomes" id="UP000019277">
    <property type="component" value="Unassembled WGS sequence"/>
</dbReference>
<dbReference type="RefSeq" id="WP_035283954.1">
    <property type="nucleotide sequence ID" value="NZ_AYXG01000131.1"/>
</dbReference>
<dbReference type="STRING" id="909613.UO65_3615"/>
<reference evidence="2 3" key="1">
    <citation type="journal article" date="2014" name="Genome Announc.">
        <title>Draft Genome Sequence of the Antitrypanosomally Active Sponge-Associated Bacterium Actinokineospora sp. Strain EG49.</title>
        <authorList>
            <person name="Harjes J."/>
            <person name="Ryu T."/>
            <person name="Abdelmohsen U.R."/>
            <person name="Moitinho-Silva L."/>
            <person name="Horn H."/>
            <person name="Ravasi T."/>
            <person name="Hentschel U."/>
        </authorList>
    </citation>
    <scope>NUCLEOTIDE SEQUENCE [LARGE SCALE GENOMIC DNA]</scope>
    <source>
        <strain evidence="2 3">EG49</strain>
    </source>
</reference>
<sequence>MTSIFQRALGGDFDRLHPRLRERFGFAAGDGRGCVGTGVMRRIWPRAGIARPLLALGASRNILFPERGTDIPFTIENHAYLDRYGRDTLTFVRTFEFPHRRRRFDATMVYNDERGCVVDYLGTHQHVAVDLRPEVGERGELRIRSGEQRVRGLRLDVRWPTALTGAADVRESFDDELGRFRIAVRVTNPLRGLVLAYSGTFDVTYVDTTTSALPASVKPLREEPRG</sequence>
<dbReference type="Pfam" id="PF13761">
    <property type="entry name" value="DUF4166"/>
    <property type="match status" value="1"/>
</dbReference>
<organism evidence="2 3">
    <name type="scientific">Actinokineospora spheciospongiae</name>
    <dbReference type="NCBI Taxonomy" id="909613"/>
    <lineage>
        <taxon>Bacteria</taxon>
        <taxon>Bacillati</taxon>
        <taxon>Actinomycetota</taxon>
        <taxon>Actinomycetes</taxon>
        <taxon>Pseudonocardiales</taxon>
        <taxon>Pseudonocardiaceae</taxon>
        <taxon>Actinokineospora</taxon>
    </lineage>
</organism>